<dbReference type="Proteomes" id="UP000070260">
    <property type="component" value="Plasmid pJFP838A"/>
</dbReference>
<dbReference type="AlphaFoldDB" id="A0A140GRC6"/>
<dbReference type="PATRIC" id="fig|1502.177.peg.3376"/>
<keyword evidence="1" id="KW-0614">Plasmid</keyword>
<reference evidence="1 2" key="1">
    <citation type="journal article" date="2016" name="PLoS ONE">
        <title>Plasmid Characterization and Chromosome Analysis of Two netF+ Clostridium perfringens Isolates Associated with Foal and Canine Necrotizing Enteritis.</title>
        <authorList>
            <person name="Mehdizadeh Gohari I."/>
            <person name="Kropinski A.M."/>
            <person name="Weese S.J."/>
            <person name="Parreira V.R."/>
            <person name="Whitehead A.E."/>
            <person name="Boerlin P."/>
            <person name="Prescott J.F."/>
        </authorList>
    </citation>
    <scope>NUCLEOTIDE SEQUENCE [LARGE SCALE GENOMIC DNA]</scope>
    <source>
        <strain evidence="1 2">JP838</strain>
        <plasmid evidence="2">Plasmid pJFP838A</plasmid>
    </source>
</reference>
<sequence length="41" mass="4814">MYIGLLSNCIYENYNFLDNNLLLTIVKKEIIIKSEIHNIIS</sequence>
<gene>
    <name evidence="1" type="ORF">JFP838_pA0169</name>
</gene>
<geneLocation type="plasmid" evidence="1 2">
    <name>pJFP838A</name>
</geneLocation>
<proteinExistence type="predicted"/>
<dbReference type="EMBL" id="CP013615">
    <property type="protein sequence ID" value="AMN31085.1"/>
    <property type="molecule type" value="Genomic_DNA"/>
</dbReference>
<organism evidence="1 2">
    <name type="scientific">Clostridium perfringens</name>
    <dbReference type="NCBI Taxonomy" id="1502"/>
    <lineage>
        <taxon>Bacteria</taxon>
        <taxon>Bacillati</taxon>
        <taxon>Bacillota</taxon>
        <taxon>Clostridia</taxon>
        <taxon>Eubacteriales</taxon>
        <taxon>Clostridiaceae</taxon>
        <taxon>Clostridium</taxon>
    </lineage>
</organism>
<accession>A0A140GRC6</accession>
<protein>
    <submittedName>
        <fullName evidence="1">Uncharacterized protein</fullName>
    </submittedName>
</protein>
<name>A0A140GRC6_CLOPF</name>
<evidence type="ECO:0000313" key="1">
    <source>
        <dbReference type="EMBL" id="AMN31085.1"/>
    </source>
</evidence>
<evidence type="ECO:0000313" key="2">
    <source>
        <dbReference type="Proteomes" id="UP000070260"/>
    </source>
</evidence>